<dbReference type="Proteomes" id="UP001291623">
    <property type="component" value="Unassembled WGS sequence"/>
</dbReference>
<evidence type="ECO:0000256" key="1">
    <source>
        <dbReference type="SAM" id="Phobius"/>
    </source>
</evidence>
<evidence type="ECO:0000256" key="2">
    <source>
        <dbReference type="SAM" id="SignalP"/>
    </source>
</evidence>
<evidence type="ECO:0000313" key="4">
    <source>
        <dbReference type="Proteomes" id="UP001291623"/>
    </source>
</evidence>
<feature type="transmembrane region" description="Helical" evidence="1">
    <location>
        <begin position="39"/>
        <end position="61"/>
    </location>
</feature>
<accession>A0AAE1S9G2</accession>
<comment type="caution">
    <text evidence="3">The sequence shown here is derived from an EMBL/GenBank/DDBJ whole genome shotgun (WGS) entry which is preliminary data.</text>
</comment>
<keyword evidence="4" id="KW-1185">Reference proteome</keyword>
<protein>
    <submittedName>
        <fullName evidence="3">Uncharacterized protein</fullName>
    </submittedName>
</protein>
<evidence type="ECO:0000313" key="3">
    <source>
        <dbReference type="EMBL" id="KAK4365178.1"/>
    </source>
</evidence>
<gene>
    <name evidence="3" type="ORF">RND71_016536</name>
</gene>
<proteinExistence type="predicted"/>
<sequence>MAQVNVVKAFLLAVIIATFAASAQEVGMPPAQSPDAGAGFSLPVSGALIGTSLLFSIFAFFMQ</sequence>
<reference evidence="3" key="1">
    <citation type="submission" date="2023-12" db="EMBL/GenBank/DDBJ databases">
        <title>Genome assembly of Anisodus tanguticus.</title>
        <authorList>
            <person name="Wang Y.-J."/>
        </authorList>
    </citation>
    <scope>NUCLEOTIDE SEQUENCE</scope>
    <source>
        <strain evidence="3">KB-2021</strain>
        <tissue evidence="3">Leaf</tissue>
    </source>
</reference>
<feature type="chain" id="PRO_5042191606" evidence="2">
    <location>
        <begin position="24"/>
        <end position="63"/>
    </location>
</feature>
<dbReference type="PANTHER" id="PTHR33659">
    <property type="entry name" value="PROTEIN, PUTATIVE-RELATED-RELATED"/>
    <property type="match status" value="1"/>
</dbReference>
<organism evidence="3 4">
    <name type="scientific">Anisodus tanguticus</name>
    <dbReference type="NCBI Taxonomy" id="243964"/>
    <lineage>
        <taxon>Eukaryota</taxon>
        <taxon>Viridiplantae</taxon>
        <taxon>Streptophyta</taxon>
        <taxon>Embryophyta</taxon>
        <taxon>Tracheophyta</taxon>
        <taxon>Spermatophyta</taxon>
        <taxon>Magnoliopsida</taxon>
        <taxon>eudicotyledons</taxon>
        <taxon>Gunneridae</taxon>
        <taxon>Pentapetalae</taxon>
        <taxon>asterids</taxon>
        <taxon>lamiids</taxon>
        <taxon>Solanales</taxon>
        <taxon>Solanaceae</taxon>
        <taxon>Solanoideae</taxon>
        <taxon>Hyoscyameae</taxon>
        <taxon>Anisodus</taxon>
    </lineage>
</organism>
<dbReference type="AlphaFoldDB" id="A0AAE1S9G2"/>
<keyword evidence="1" id="KW-0472">Membrane</keyword>
<dbReference type="EMBL" id="JAVYJV010000008">
    <property type="protein sequence ID" value="KAK4365178.1"/>
    <property type="molecule type" value="Genomic_DNA"/>
</dbReference>
<name>A0AAE1S9G2_9SOLA</name>
<keyword evidence="1" id="KW-0812">Transmembrane</keyword>
<keyword evidence="2" id="KW-0732">Signal</keyword>
<feature type="signal peptide" evidence="2">
    <location>
        <begin position="1"/>
        <end position="23"/>
    </location>
</feature>
<keyword evidence="1" id="KW-1133">Transmembrane helix</keyword>
<dbReference type="PANTHER" id="PTHR33659:SF11">
    <property type="entry name" value="TRANSMEMBRANE PROTEIN"/>
    <property type="match status" value="1"/>
</dbReference>